<protein>
    <submittedName>
        <fullName evidence="1">Uncharacterized protein</fullName>
    </submittedName>
</protein>
<dbReference type="AlphaFoldDB" id="A0A2U1B6E8"/>
<dbReference type="RefSeq" id="WP_116883267.1">
    <property type="nucleotide sequence ID" value="NZ_CABMMC010000068.1"/>
</dbReference>
<dbReference type="GeneID" id="78294579"/>
<proteinExistence type="predicted"/>
<evidence type="ECO:0000313" key="2">
    <source>
        <dbReference type="Proteomes" id="UP000245959"/>
    </source>
</evidence>
<gene>
    <name evidence="1" type="ORF">C8D82_10714</name>
</gene>
<keyword evidence="2" id="KW-1185">Reference proteome</keyword>
<dbReference type="Proteomes" id="UP000245959">
    <property type="component" value="Unassembled WGS sequence"/>
</dbReference>
<sequence length="259" mass="30562">MYFKTLPKNIQTAILKLTKDEEFQRRFRTDKILDEIDEMKENLDEEYQSFLALMNKKIKLKDREVFLLTPAMWTFLYICQSPFTDSSKTPSTSDVDIFMYILDNGLEEMDTVELFMKSIDYCKRSEIDLNTAVDIILLSIKIAFRPLKLFPRMGGNNSKPIYDCDWITCLISKVHAVTGYSPDYIMKELSLTSACYYFAQHRRLLGDDTIYKRTDEEILLLQDDRCCELICYRLIELNVFPAEEKAKWKKEMMTLPNNK</sequence>
<evidence type="ECO:0000313" key="1">
    <source>
        <dbReference type="EMBL" id="PVY44259.1"/>
    </source>
</evidence>
<dbReference type="EMBL" id="QEKH01000007">
    <property type="protein sequence ID" value="PVY44259.1"/>
    <property type="molecule type" value="Genomic_DNA"/>
</dbReference>
<comment type="caution">
    <text evidence="1">The sequence shown here is derived from an EMBL/GenBank/DDBJ whole genome shotgun (WGS) entry which is preliminary data.</text>
</comment>
<reference evidence="1 2" key="1">
    <citation type="submission" date="2018-04" db="EMBL/GenBank/DDBJ databases">
        <title>Genomic Encyclopedia of Type Strains, Phase IV (KMG-IV): sequencing the most valuable type-strain genomes for metagenomic binning, comparative biology and taxonomic classification.</title>
        <authorList>
            <person name="Goeker M."/>
        </authorList>
    </citation>
    <scope>NUCLEOTIDE SEQUENCE [LARGE SCALE GENOMIC DNA]</scope>
    <source>
        <strain evidence="1 2">DSM 14823</strain>
    </source>
</reference>
<accession>A0A2U1B6E8</accession>
<name>A0A2U1B6E8_9BACT</name>
<organism evidence="1 2">
    <name type="scientific">Victivallis vadensis</name>
    <dbReference type="NCBI Taxonomy" id="172901"/>
    <lineage>
        <taxon>Bacteria</taxon>
        <taxon>Pseudomonadati</taxon>
        <taxon>Lentisphaerota</taxon>
        <taxon>Lentisphaeria</taxon>
        <taxon>Victivallales</taxon>
        <taxon>Victivallaceae</taxon>
        <taxon>Victivallis</taxon>
    </lineage>
</organism>